<evidence type="ECO:0000313" key="3">
    <source>
        <dbReference type="EMBL" id="CAJ0581244.1"/>
    </source>
</evidence>
<feature type="signal peptide" evidence="2">
    <location>
        <begin position="1"/>
        <end position="21"/>
    </location>
</feature>
<keyword evidence="1" id="KW-0812">Transmembrane</keyword>
<accession>A0AA36D7J0</accession>
<feature type="chain" id="PRO_5041459401" evidence="2">
    <location>
        <begin position="22"/>
        <end position="166"/>
    </location>
</feature>
<evidence type="ECO:0000313" key="4">
    <source>
        <dbReference type="Proteomes" id="UP001177023"/>
    </source>
</evidence>
<name>A0AA36D7J0_9BILA</name>
<organism evidence="3 4">
    <name type="scientific">Mesorhabditis spiculigera</name>
    <dbReference type="NCBI Taxonomy" id="96644"/>
    <lineage>
        <taxon>Eukaryota</taxon>
        <taxon>Metazoa</taxon>
        <taxon>Ecdysozoa</taxon>
        <taxon>Nematoda</taxon>
        <taxon>Chromadorea</taxon>
        <taxon>Rhabditida</taxon>
        <taxon>Rhabditina</taxon>
        <taxon>Rhabditomorpha</taxon>
        <taxon>Rhabditoidea</taxon>
        <taxon>Rhabditidae</taxon>
        <taxon>Mesorhabditinae</taxon>
        <taxon>Mesorhabditis</taxon>
    </lineage>
</organism>
<evidence type="ECO:0000256" key="1">
    <source>
        <dbReference type="SAM" id="Phobius"/>
    </source>
</evidence>
<feature type="non-terminal residue" evidence="3">
    <location>
        <position position="166"/>
    </location>
</feature>
<keyword evidence="2" id="KW-0732">Signal</keyword>
<keyword evidence="4" id="KW-1185">Reference proteome</keyword>
<sequence length="166" mass="19361">MPSHRMLTLLLFILANHAVIGENLGNPSGPFDPLTDDEQNSTFSVWWYGLVIVTAILLLQWAIRRCIPWSSRCIIWGPSPNGRWAPCFLAGWFSPWEYRFQRILRGKDTMEGGYLTNERRPDSYCRFVNKDRNKPEMEVYTEWADLPAHVADQLFNQSVREGNILW</sequence>
<keyword evidence="1" id="KW-0472">Membrane</keyword>
<dbReference type="EMBL" id="CATQJA010002663">
    <property type="protein sequence ID" value="CAJ0581244.1"/>
    <property type="molecule type" value="Genomic_DNA"/>
</dbReference>
<gene>
    <name evidence="3" type="ORF">MSPICULIGERA_LOCUS19410</name>
</gene>
<dbReference type="AlphaFoldDB" id="A0AA36D7J0"/>
<evidence type="ECO:0000256" key="2">
    <source>
        <dbReference type="SAM" id="SignalP"/>
    </source>
</evidence>
<dbReference type="Proteomes" id="UP001177023">
    <property type="component" value="Unassembled WGS sequence"/>
</dbReference>
<proteinExistence type="predicted"/>
<keyword evidence="1" id="KW-1133">Transmembrane helix</keyword>
<protein>
    <submittedName>
        <fullName evidence="3">Uncharacterized protein</fullName>
    </submittedName>
</protein>
<feature type="transmembrane region" description="Helical" evidence="1">
    <location>
        <begin position="45"/>
        <end position="63"/>
    </location>
</feature>
<comment type="caution">
    <text evidence="3">The sequence shown here is derived from an EMBL/GenBank/DDBJ whole genome shotgun (WGS) entry which is preliminary data.</text>
</comment>
<reference evidence="3" key="1">
    <citation type="submission" date="2023-06" db="EMBL/GenBank/DDBJ databases">
        <authorList>
            <person name="Delattre M."/>
        </authorList>
    </citation>
    <scope>NUCLEOTIDE SEQUENCE</scope>
    <source>
        <strain evidence="3">AF72</strain>
    </source>
</reference>